<dbReference type="CDD" id="cd00156">
    <property type="entry name" value="REC"/>
    <property type="match status" value="1"/>
</dbReference>
<dbReference type="RefSeq" id="WP_344848060.1">
    <property type="nucleotide sequence ID" value="NZ_BAABBY010000001.1"/>
</dbReference>
<evidence type="ECO:0000313" key="4">
    <source>
        <dbReference type="EMBL" id="GAA4195673.1"/>
    </source>
</evidence>
<dbReference type="PANTHER" id="PTHR44591">
    <property type="entry name" value="STRESS RESPONSE REGULATOR PROTEIN 1"/>
    <property type="match status" value="1"/>
</dbReference>
<dbReference type="SMART" id="SM00448">
    <property type="entry name" value="REC"/>
    <property type="match status" value="1"/>
</dbReference>
<dbReference type="InterPro" id="IPR050595">
    <property type="entry name" value="Bact_response_regulator"/>
</dbReference>
<evidence type="ECO:0000256" key="1">
    <source>
        <dbReference type="ARBA" id="ARBA00022553"/>
    </source>
</evidence>
<dbReference type="PANTHER" id="PTHR44591:SF3">
    <property type="entry name" value="RESPONSE REGULATORY DOMAIN-CONTAINING PROTEIN"/>
    <property type="match status" value="1"/>
</dbReference>
<dbReference type="InterPro" id="IPR011006">
    <property type="entry name" value="CheY-like_superfamily"/>
</dbReference>
<protein>
    <recommendedName>
        <fullName evidence="3">Response regulatory domain-containing protein</fullName>
    </recommendedName>
</protein>
<sequence length="174" mass="19884">MPQSLSLIRKQIQENLAVNFNLFSKSSTIQNFIALLVLKFIANHLMGKEFCTMGKKICLLEDDEGIREIIEMILTDEQYEVYGFSNVKDFMAFEDKGSQDLYLLDVRLPDGNGLTVCDDLKSNEATKRIPIMMMSAHAGLNEMRRDCKAEDFIAKPFDIFDLLKKVDNQLSKSN</sequence>
<feature type="modified residue" description="4-aspartylphosphate" evidence="2">
    <location>
        <position position="105"/>
    </location>
</feature>
<name>A0ABP8B183_9SPHI</name>
<evidence type="ECO:0000259" key="3">
    <source>
        <dbReference type="PROSITE" id="PS50110"/>
    </source>
</evidence>
<proteinExistence type="predicted"/>
<dbReference type="EMBL" id="BAABBY010000001">
    <property type="protein sequence ID" value="GAA4195673.1"/>
    <property type="molecule type" value="Genomic_DNA"/>
</dbReference>
<organism evidence="4 5">
    <name type="scientific">Pedobacter jeongneungensis</name>
    <dbReference type="NCBI Taxonomy" id="947309"/>
    <lineage>
        <taxon>Bacteria</taxon>
        <taxon>Pseudomonadati</taxon>
        <taxon>Bacteroidota</taxon>
        <taxon>Sphingobacteriia</taxon>
        <taxon>Sphingobacteriales</taxon>
        <taxon>Sphingobacteriaceae</taxon>
        <taxon>Pedobacter</taxon>
    </lineage>
</organism>
<keyword evidence="1 2" id="KW-0597">Phosphoprotein</keyword>
<feature type="domain" description="Response regulatory" evidence="3">
    <location>
        <begin position="56"/>
        <end position="170"/>
    </location>
</feature>
<evidence type="ECO:0000313" key="5">
    <source>
        <dbReference type="Proteomes" id="UP001501772"/>
    </source>
</evidence>
<keyword evidence="5" id="KW-1185">Reference proteome</keyword>
<dbReference type="Proteomes" id="UP001501772">
    <property type="component" value="Unassembled WGS sequence"/>
</dbReference>
<dbReference type="Gene3D" id="3.40.50.2300">
    <property type="match status" value="1"/>
</dbReference>
<accession>A0ABP8B183</accession>
<evidence type="ECO:0000256" key="2">
    <source>
        <dbReference type="PROSITE-ProRule" id="PRU00169"/>
    </source>
</evidence>
<reference evidence="5" key="1">
    <citation type="journal article" date="2019" name="Int. J. Syst. Evol. Microbiol.">
        <title>The Global Catalogue of Microorganisms (GCM) 10K type strain sequencing project: providing services to taxonomists for standard genome sequencing and annotation.</title>
        <authorList>
            <consortium name="The Broad Institute Genomics Platform"/>
            <consortium name="The Broad Institute Genome Sequencing Center for Infectious Disease"/>
            <person name="Wu L."/>
            <person name="Ma J."/>
        </authorList>
    </citation>
    <scope>NUCLEOTIDE SEQUENCE [LARGE SCALE GENOMIC DNA]</scope>
    <source>
        <strain evidence="5">JCM 17626</strain>
    </source>
</reference>
<dbReference type="InterPro" id="IPR001789">
    <property type="entry name" value="Sig_transdc_resp-reg_receiver"/>
</dbReference>
<dbReference type="Pfam" id="PF00072">
    <property type="entry name" value="Response_reg"/>
    <property type="match status" value="1"/>
</dbReference>
<gene>
    <name evidence="4" type="ORF">GCM10022289_00210</name>
</gene>
<dbReference type="PROSITE" id="PS50110">
    <property type="entry name" value="RESPONSE_REGULATORY"/>
    <property type="match status" value="1"/>
</dbReference>
<dbReference type="SUPFAM" id="SSF52172">
    <property type="entry name" value="CheY-like"/>
    <property type="match status" value="1"/>
</dbReference>
<comment type="caution">
    <text evidence="4">The sequence shown here is derived from an EMBL/GenBank/DDBJ whole genome shotgun (WGS) entry which is preliminary data.</text>
</comment>